<organism evidence="1 2">
    <name type="scientific">Rhodofomes roseus</name>
    <dbReference type="NCBI Taxonomy" id="34475"/>
    <lineage>
        <taxon>Eukaryota</taxon>
        <taxon>Fungi</taxon>
        <taxon>Dikarya</taxon>
        <taxon>Basidiomycota</taxon>
        <taxon>Agaricomycotina</taxon>
        <taxon>Agaricomycetes</taxon>
        <taxon>Polyporales</taxon>
        <taxon>Rhodofomes</taxon>
    </lineage>
</organism>
<sequence>MFESRSGYRLLSKAGTNEGTGEEGEEAAEEVYSGGQNAVVAPCRTSLWPLFICLLCTVVNLGLFHASLTQSPPPAPTTALTRQDIFKLRRPSQYIRLHEIPRPSPPVDRQFNNYPIVVAQIDSASPNKVIDDAANRHMVHSGTIVPEDVRVHVSQTVSTIVQFRAIDFGMERCELQLTTKPQTSASISSKPFTLEIFRLNSTIPLDARALTYKTRPVVGEVSEVVVVTPGTSVDGTSARVFLV</sequence>
<proteinExistence type="predicted"/>
<evidence type="ECO:0000313" key="2">
    <source>
        <dbReference type="Proteomes" id="UP000298390"/>
    </source>
</evidence>
<dbReference type="AlphaFoldDB" id="A0A4Y9Z4C8"/>
<comment type="caution">
    <text evidence="1">The sequence shown here is derived from an EMBL/GenBank/DDBJ whole genome shotgun (WGS) entry which is preliminary data.</text>
</comment>
<name>A0A4Y9Z4C8_9APHY</name>
<reference evidence="1 2" key="1">
    <citation type="submission" date="2019-01" db="EMBL/GenBank/DDBJ databases">
        <title>Genome sequencing of the rare red list fungi Fomitopsis rosea.</title>
        <authorList>
            <person name="Buettner E."/>
            <person name="Kellner H."/>
        </authorList>
    </citation>
    <scope>NUCLEOTIDE SEQUENCE [LARGE SCALE GENOMIC DNA]</scope>
    <source>
        <strain evidence="1 2">DSM 105464</strain>
    </source>
</reference>
<dbReference type="Proteomes" id="UP000298390">
    <property type="component" value="Unassembled WGS sequence"/>
</dbReference>
<evidence type="ECO:0008006" key="3">
    <source>
        <dbReference type="Google" id="ProtNLM"/>
    </source>
</evidence>
<accession>A0A4Y9Z4C8</accession>
<dbReference type="EMBL" id="SEKV01000026">
    <property type="protein sequence ID" value="TFY68651.1"/>
    <property type="molecule type" value="Genomic_DNA"/>
</dbReference>
<evidence type="ECO:0000313" key="1">
    <source>
        <dbReference type="EMBL" id="TFY68651.1"/>
    </source>
</evidence>
<protein>
    <recommendedName>
        <fullName evidence="3">Ubiquitin 3 binding protein But2 C-terminal domain-containing protein</fullName>
    </recommendedName>
</protein>
<gene>
    <name evidence="1" type="ORF">EVJ58_g886</name>
</gene>